<reference evidence="2 3" key="1">
    <citation type="submission" date="2019-12" db="EMBL/GenBank/DDBJ databases">
        <authorList>
            <person name="Huq M.A."/>
        </authorList>
    </citation>
    <scope>NUCLEOTIDE SEQUENCE [LARGE SCALE GENOMIC DNA]</scope>
    <source>
        <strain evidence="2 3">MAH-25</strain>
    </source>
</reference>
<evidence type="ECO:0000259" key="1">
    <source>
        <dbReference type="PROSITE" id="PS51332"/>
    </source>
</evidence>
<dbReference type="EMBL" id="WSEL01000003">
    <property type="protein sequence ID" value="MVQ28974.1"/>
    <property type="molecule type" value="Genomic_DNA"/>
</dbReference>
<proteinExistence type="predicted"/>
<dbReference type="AlphaFoldDB" id="A0A6N8IQ92"/>
<gene>
    <name evidence="2" type="ORF">GON04_05940</name>
</gene>
<name>A0A6N8IQ92_9BURK</name>
<evidence type="ECO:0000313" key="3">
    <source>
        <dbReference type="Proteomes" id="UP000469385"/>
    </source>
</evidence>
<dbReference type="Gene3D" id="3.40.50.280">
    <property type="entry name" value="Cobalamin-binding domain"/>
    <property type="match status" value="1"/>
</dbReference>
<dbReference type="GO" id="GO:0046872">
    <property type="term" value="F:metal ion binding"/>
    <property type="evidence" value="ECO:0007669"/>
    <property type="project" value="InterPro"/>
</dbReference>
<dbReference type="Gene3D" id="1.10.1240.10">
    <property type="entry name" value="Methionine synthase domain"/>
    <property type="match status" value="1"/>
</dbReference>
<protein>
    <recommendedName>
        <fullName evidence="1">B12-binding domain-containing protein</fullName>
    </recommendedName>
</protein>
<dbReference type="PROSITE" id="PS51332">
    <property type="entry name" value="B12_BINDING"/>
    <property type="match status" value="1"/>
</dbReference>
<dbReference type="Pfam" id="PF02310">
    <property type="entry name" value="B12-binding"/>
    <property type="match status" value="1"/>
</dbReference>
<accession>A0A6N8IQ92</accession>
<dbReference type="InterPro" id="IPR036724">
    <property type="entry name" value="Cobalamin-bd_sf"/>
</dbReference>
<dbReference type="InterPro" id="IPR036594">
    <property type="entry name" value="Meth_synthase_dom"/>
</dbReference>
<comment type="caution">
    <text evidence="2">The sequence shown here is derived from an EMBL/GenBank/DDBJ whole genome shotgun (WGS) entry which is preliminary data.</text>
</comment>
<organism evidence="2 3">
    <name type="scientific">Ramlibacter pinisoli</name>
    <dbReference type="NCBI Taxonomy" id="2682844"/>
    <lineage>
        <taxon>Bacteria</taxon>
        <taxon>Pseudomonadati</taxon>
        <taxon>Pseudomonadota</taxon>
        <taxon>Betaproteobacteria</taxon>
        <taxon>Burkholderiales</taxon>
        <taxon>Comamonadaceae</taxon>
        <taxon>Ramlibacter</taxon>
    </lineage>
</organism>
<sequence length="315" mass="33072">MSQCSAEAEFHILQLAAALRFARRELFVQHVRWLRVVLTHRGLSDKAILLSLGSLVELARDCLPAGLAGPAAEYVRAALLGYHAERDPPSLLAGPLQAECLHALLAEVPVAPARLLAGAARAGLDGDAYGLSVLVPALHEVGRLWQVDAIGPAQEQQCTARAAQLLEHLSGGHRPAPRSGRTAVCACVVGERHELGLRMVAGFLRAAGWTVSCPDPHQDPAGLLRAVIGSRASLVAISATMLQHLHALESVIAALRAMRECAHVPVLVGGQAFETDPGIWREIGADGTAADAREAVVVADRLVEESESAAAAAAP</sequence>
<dbReference type="Proteomes" id="UP000469385">
    <property type="component" value="Unassembled WGS sequence"/>
</dbReference>
<dbReference type="RefSeq" id="WP_157397026.1">
    <property type="nucleotide sequence ID" value="NZ_WSEL01000003.1"/>
</dbReference>
<keyword evidence="3" id="KW-1185">Reference proteome</keyword>
<dbReference type="InterPro" id="IPR006158">
    <property type="entry name" value="Cobalamin-bd"/>
</dbReference>
<dbReference type="GO" id="GO:0031419">
    <property type="term" value="F:cobalamin binding"/>
    <property type="evidence" value="ECO:0007669"/>
    <property type="project" value="InterPro"/>
</dbReference>
<feature type="domain" description="B12-binding" evidence="1">
    <location>
        <begin position="180"/>
        <end position="313"/>
    </location>
</feature>
<dbReference type="SUPFAM" id="SSF52242">
    <property type="entry name" value="Cobalamin (vitamin B12)-binding domain"/>
    <property type="match status" value="1"/>
</dbReference>
<evidence type="ECO:0000313" key="2">
    <source>
        <dbReference type="EMBL" id="MVQ28974.1"/>
    </source>
</evidence>